<dbReference type="EMBL" id="GBRH01172880">
    <property type="protein sequence ID" value="JAE25016.1"/>
    <property type="molecule type" value="Transcribed_RNA"/>
</dbReference>
<organism evidence="1">
    <name type="scientific">Arundo donax</name>
    <name type="common">Giant reed</name>
    <name type="synonym">Donax arundinaceus</name>
    <dbReference type="NCBI Taxonomy" id="35708"/>
    <lineage>
        <taxon>Eukaryota</taxon>
        <taxon>Viridiplantae</taxon>
        <taxon>Streptophyta</taxon>
        <taxon>Embryophyta</taxon>
        <taxon>Tracheophyta</taxon>
        <taxon>Spermatophyta</taxon>
        <taxon>Magnoliopsida</taxon>
        <taxon>Liliopsida</taxon>
        <taxon>Poales</taxon>
        <taxon>Poaceae</taxon>
        <taxon>PACMAD clade</taxon>
        <taxon>Arundinoideae</taxon>
        <taxon>Arundineae</taxon>
        <taxon>Arundo</taxon>
    </lineage>
</organism>
<name>A0A0A9GR33_ARUDO</name>
<sequence>MNIVNPVDIEDWGRLLCLVVVPELHFPEEDLRAALGYLPAIVAEDDVVAALRQHEELRDHLAPAVASATTPSPPGPRTLPL</sequence>
<reference evidence="1" key="1">
    <citation type="submission" date="2014-09" db="EMBL/GenBank/DDBJ databases">
        <authorList>
            <person name="Magalhaes I.L.F."/>
            <person name="Oliveira U."/>
            <person name="Santos F.R."/>
            <person name="Vidigal T.H.D.A."/>
            <person name="Brescovit A.D."/>
            <person name="Santos A.J."/>
        </authorList>
    </citation>
    <scope>NUCLEOTIDE SEQUENCE</scope>
    <source>
        <tissue evidence="1">Shoot tissue taken approximately 20 cm above the soil surface</tissue>
    </source>
</reference>
<evidence type="ECO:0000313" key="1">
    <source>
        <dbReference type="EMBL" id="JAE25016.1"/>
    </source>
</evidence>
<reference evidence="1" key="2">
    <citation type="journal article" date="2015" name="Data Brief">
        <title>Shoot transcriptome of the giant reed, Arundo donax.</title>
        <authorList>
            <person name="Barrero R.A."/>
            <person name="Guerrero F.D."/>
            <person name="Moolhuijzen P."/>
            <person name="Goolsby J.A."/>
            <person name="Tidwell J."/>
            <person name="Bellgard S.E."/>
            <person name="Bellgard M.I."/>
        </authorList>
    </citation>
    <scope>NUCLEOTIDE SEQUENCE</scope>
    <source>
        <tissue evidence="1">Shoot tissue taken approximately 20 cm above the soil surface</tissue>
    </source>
</reference>
<proteinExistence type="predicted"/>
<dbReference type="AlphaFoldDB" id="A0A0A9GR33"/>
<protein>
    <submittedName>
        <fullName evidence="1">Uncharacterized protein</fullName>
    </submittedName>
</protein>
<accession>A0A0A9GR33</accession>